<dbReference type="EMBL" id="CP136511">
    <property type="protein sequence ID" value="WOD14042.1"/>
    <property type="molecule type" value="Genomic_DNA"/>
</dbReference>
<dbReference type="Proteomes" id="UP001302652">
    <property type="component" value="Chromosome 3"/>
</dbReference>
<organism evidence="1 2">
    <name type="scientific">Paraburkholderia kirstenboschensis</name>
    <dbReference type="NCBI Taxonomy" id="1245436"/>
    <lineage>
        <taxon>Bacteria</taxon>
        <taxon>Pseudomonadati</taxon>
        <taxon>Pseudomonadota</taxon>
        <taxon>Betaproteobacteria</taxon>
        <taxon>Burkholderiales</taxon>
        <taxon>Burkholderiaceae</taxon>
        <taxon>Paraburkholderia</taxon>
    </lineage>
</organism>
<proteinExistence type="predicted"/>
<name>A0ABZ0ECS0_9BURK</name>
<gene>
    <name evidence="1" type="ORF">RW095_00455</name>
</gene>
<protein>
    <submittedName>
        <fullName evidence="1">Uncharacterized protein</fullName>
    </submittedName>
</protein>
<sequence length="42" mass="4181">MIDSVAGIVVIALGDARGIARTRDHSAGVSVVAVMLVKSSSA</sequence>
<evidence type="ECO:0000313" key="1">
    <source>
        <dbReference type="EMBL" id="WOD14042.1"/>
    </source>
</evidence>
<reference evidence="1 2" key="1">
    <citation type="submission" date="2023-10" db="EMBL/GenBank/DDBJ databases">
        <title>Surface-active antibiotics is a multifunctional adaptation for post-fire microbes.</title>
        <authorList>
            <person name="Liu M.D."/>
            <person name="Du Y."/>
            <person name="Koupaei S.K."/>
            <person name="Kim N.R."/>
            <person name="Zhang W."/>
            <person name="Traxler M.F."/>
        </authorList>
    </citation>
    <scope>NUCLEOTIDE SEQUENCE [LARGE SCALE GENOMIC DNA]</scope>
    <source>
        <strain evidence="1 2">F3</strain>
    </source>
</reference>
<dbReference type="RefSeq" id="WP_317015789.1">
    <property type="nucleotide sequence ID" value="NZ_CP136511.1"/>
</dbReference>
<keyword evidence="2" id="KW-1185">Reference proteome</keyword>
<evidence type="ECO:0000313" key="2">
    <source>
        <dbReference type="Proteomes" id="UP001302652"/>
    </source>
</evidence>
<accession>A0ABZ0ECS0</accession>